<dbReference type="InterPro" id="IPR000846">
    <property type="entry name" value="DapB_N"/>
</dbReference>
<evidence type="ECO:0000259" key="3">
    <source>
        <dbReference type="Pfam" id="PF01113"/>
    </source>
</evidence>
<accession>A0A7I7XPX8</accession>
<name>A0A7I7XPX8_9MYCO</name>
<organism evidence="4 5">
    <name type="scientific">Mycolicibacterium madagascariense</name>
    <dbReference type="NCBI Taxonomy" id="212765"/>
    <lineage>
        <taxon>Bacteria</taxon>
        <taxon>Bacillati</taxon>
        <taxon>Actinomycetota</taxon>
        <taxon>Actinomycetes</taxon>
        <taxon>Mycobacteriales</taxon>
        <taxon>Mycobacteriaceae</taxon>
        <taxon>Mycolicibacterium</taxon>
    </lineage>
</organism>
<dbReference type="Pfam" id="PF01113">
    <property type="entry name" value="DapB_N"/>
    <property type="match status" value="1"/>
</dbReference>
<gene>
    <name evidence="4" type="primary">dapB_7</name>
    <name evidence="4" type="ORF">MMAD_55830</name>
</gene>
<feature type="domain" description="Dihydrodipicolinate reductase N-terminal" evidence="3">
    <location>
        <begin position="11"/>
        <end position="90"/>
    </location>
</feature>
<keyword evidence="4" id="KW-0614">Plasmid</keyword>
<protein>
    <submittedName>
        <fullName evidence="4">Dihydrodipicolinate reductase</fullName>
    </submittedName>
</protein>
<dbReference type="SUPFAM" id="SSF51735">
    <property type="entry name" value="NAD(P)-binding Rossmann-fold domains"/>
    <property type="match status" value="1"/>
</dbReference>
<dbReference type="KEGG" id="mmag:MMAD_55830"/>
<keyword evidence="5" id="KW-1185">Reference proteome</keyword>
<evidence type="ECO:0000256" key="1">
    <source>
        <dbReference type="ARBA" id="ARBA00022857"/>
    </source>
</evidence>
<dbReference type="Proteomes" id="UP000466517">
    <property type="component" value="Plasmid pJCM13574"/>
</dbReference>
<reference evidence="4 5" key="1">
    <citation type="journal article" date="2019" name="Emerg. Microbes Infect.">
        <title>Comprehensive subspecies identification of 175 nontuberculous mycobacteria species based on 7547 genomic profiles.</title>
        <authorList>
            <person name="Matsumoto Y."/>
            <person name="Kinjo T."/>
            <person name="Motooka D."/>
            <person name="Nabeya D."/>
            <person name="Jung N."/>
            <person name="Uechi K."/>
            <person name="Horii T."/>
            <person name="Iida T."/>
            <person name="Fujita J."/>
            <person name="Nakamura S."/>
        </authorList>
    </citation>
    <scope>NUCLEOTIDE SEQUENCE [LARGE SCALE GENOMIC DNA]</scope>
    <source>
        <strain evidence="4 5">JCM 13574</strain>
        <plasmid evidence="5">pjcm13574 dna</plasmid>
    </source>
</reference>
<dbReference type="CDD" id="cd24146">
    <property type="entry name" value="nat-AmDH_N_like"/>
    <property type="match status" value="1"/>
</dbReference>
<dbReference type="GO" id="GO:0008839">
    <property type="term" value="F:4-hydroxy-tetrahydrodipicolinate reductase"/>
    <property type="evidence" value="ECO:0007669"/>
    <property type="project" value="InterPro"/>
</dbReference>
<sequence>MDRLRVIQWTTGKVGKLSTRGILDDPRLELVGVYAHSDDKAGTDAGTLCGRPETGVQATTDIDALIALGADTVIYTPFMADVEHAVRLLESGLDVISTNLFLNVGGIQGDTKQRLADACRRGDSSLYVTGVNPGWINTITAAMTMTAVCRGVEMVSVAESANVSVYESAETWRALGFGLPHATPEVIEMAQMWLSTFHDSVQRMAVALHHTLDDMEFFIEYATAAETVDLGWLRLNKDTIAAVRAGWNGKANGNTVVQSNVAWYLTKHLNEHLEFDDDHYHVVIKGEPEVQTRIRFIPPETWGNHEWDTMTAMPAVNAAVDVAAAPPGILTLHDVGLASAPAGIWLNERA</sequence>
<keyword evidence="1" id="KW-0521">NADP</keyword>
<keyword evidence="2" id="KW-0560">Oxidoreductase</keyword>
<geneLocation type="plasmid" evidence="5">
    <name>pjcm13574 dna</name>
</geneLocation>
<dbReference type="Gene3D" id="3.40.50.720">
    <property type="entry name" value="NAD(P)-binding Rossmann-like Domain"/>
    <property type="match status" value="1"/>
</dbReference>
<proteinExistence type="predicted"/>
<dbReference type="EMBL" id="AP022611">
    <property type="protein sequence ID" value="BBZ31288.1"/>
    <property type="molecule type" value="Genomic_DNA"/>
</dbReference>
<evidence type="ECO:0000313" key="4">
    <source>
        <dbReference type="EMBL" id="BBZ31288.1"/>
    </source>
</evidence>
<dbReference type="AlphaFoldDB" id="A0A7I7XPX8"/>
<dbReference type="InterPro" id="IPR036291">
    <property type="entry name" value="NAD(P)-bd_dom_sf"/>
</dbReference>
<evidence type="ECO:0000256" key="2">
    <source>
        <dbReference type="ARBA" id="ARBA00023002"/>
    </source>
</evidence>
<dbReference type="GO" id="GO:0009089">
    <property type="term" value="P:lysine biosynthetic process via diaminopimelate"/>
    <property type="evidence" value="ECO:0007669"/>
    <property type="project" value="InterPro"/>
</dbReference>
<evidence type="ECO:0000313" key="5">
    <source>
        <dbReference type="Proteomes" id="UP000466517"/>
    </source>
</evidence>